<dbReference type="PANTHER" id="PTHR43398:SF1">
    <property type="entry name" value="DOLICHOL-PHOSPHATE MANNOSYLTRANSFERASE SUBUNIT 1"/>
    <property type="match status" value="1"/>
</dbReference>
<dbReference type="EC" id="2.4.1.83" evidence="4"/>
<dbReference type="FunCoup" id="A0A0V0QYP2">
    <property type="interactions" value="408"/>
</dbReference>
<dbReference type="InterPro" id="IPR001173">
    <property type="entry name" value="Glyco_trans_2-like"/>
</dbReference>
<dbReference type="GO" id="GO:0005789">
    <property type="term" value="C:endoplasmic reticulum membrane"/>
    <property type="evidence" value="ECO:0007669"/>
    <property type="project" value="TreeGrafter"/>
</dbReference>
<gene>
    <name evidence="6" type="ORF">PPERSA_06912</name>
</gene>
<proteinExistence type="inferred from homology"/>
<comment type="subunit">
    <text evidence="4">Component of the dolichol-phosphate mannose (DPM) synthase complex.</text>
</comment>
<evidence type="ECO:0000259" key="5">
    <source>
        <dbReference type="Pfam" id="PF00535"/>
    </source>
</evidence>
<keyword evidence="4" id="KW-0256">Endoplasmic reticulum</keyword>
<dbReference type="OrthoDB" id="2603at2759"/>
<dbReference type="GO" id="GO:0035269">
    <property type="term" value="P:protein O-linked glycosylation via mannose"/>
    <property type="evidence" value="ECO:0007669"/>
    <property type="project" value="TreeGrafter"/>
</dbReference>
<dbReference type="Proteomes" id="UP000054937">
    <property type="component" value="Unassembled WGS sequence"/>
</dbReference>
<comment type="pathway">
    <text evidence="4">Protein modification; protein glycosylation.</text>
</comment>
<feature type="domain" description="Glycosyltransferase 2-like" evidence="5">
    <location>
        <begin position="11"/>
        <end position="171"/>
    </location>
</feature>
<evidence type="ECO:0000256" key="3">
    <source>
        <dbReference type="ARBA" id="ARBA00022679"/>
    </source>
</evidence>
<dbReference type="InParanoid" id="A0A0V0QYP2"/>
<evidence type="ECO:0000256" key="2">
    <source>
        <dbReference type="ARBA" id="ARBA00022676"/>
    </source>
</evidence>
<evidence type="ECO:0000313" key="6">
    <source>
        <dbReference type="EMBL" id="KRX07297.1"/>
    </source>
</evidence>
<evidence type="ECO:0000256" key="1">
    <source>
        <dbReference type="ARBA" id="ARBA00006739"/>
    </source>
</evidence>
<dbReference type="GO" id="GO:0006488">
    <property type="term" value="P:dolichol-linked oligosaccharide biosynthetic process"/>
    <property type="evidence" value="ECO:0007669"/>
    <property type="project" value="TreeGrafter"/>
</dbReference>
<dbReference type="GO" id="GO:0004582">
    <property type="term" value="F:dolichyl-phosphate beta-D-mannosyltransferase activity"/>
    <property type="evidence" value="ECO:0007669"/>
    <property type="project" value="UniProtKB-UniRule"/>
</dbReference>
<dbReference type="InterPro" id="IPR029044">
    <property type="entry name" value="Nucleotide-diphossugar_trans"/>
</dbReference>
<comment type="function">
    <text evidence="4">Transfers mannose from GDP-mannose to dolichol monophosphate to form dolichol phosphate mannose (Dol-P-Man) which is the mannosyl donor in pathways leading to N-glycosylation, glycosyl phosphatidylinositol membrane anchoring, and O-mannosylation of proteins.</text>
</comment>
<dbReference type="InterPro" id="IPR039528">
    <property type="entry name" value="DPM1-like"/>
</dbReference>
<keyword evidence="2 4" id="KW-0328">Glycosyltransferase</keyword>
<reference evidence="6 7" key="1">
    <citation type="journal article" date="2015" name="Sci. Rep.">
        <title>Genome of the facultative scuticociliatosis pathogen Pseudocohnilembus persalinus provides insight into its virulence through horizontal gene transfer.</title>
        <authorList>
            <person name="Xiong J."/>
            <person name="Wang G."/>
            <person name="Cheng J."/>
            <person name="Tian M."/>
            <person name="Pan X."/>
            <person name="Warren A."/>
            <person name="Jiang C."/>
            <person name="Yuan D."/>
            <person name="Miao W."/>
        </authorList>
    </citation>
    <scope>NUCLEOTIDE SEQUENCE [LARGE SCALE GENOMIC DNA]</scope>
    <source>
        <strain evidence="6">36N120E</strain>
    </source>
</reference>
<keyword evidence="3 4" id="KW-0808">Transferase</keyword>
<dbReference type="PANTHER" id="PTHR43398">
    <property type="entry name" value="DOLICHOL-PHOSPHATE MANNOSYLTRANSFERASE SUBUNIT 1"/>
    <property type="match status" value="1"/>
</dbReference>
<dbReference type="SUPFAM" id="SSF53448">
    <property type="entry name" value="Nucleotide-diphospho-sugar transferases"/>
    <property type="match status" value="1"/>
</dbReference>
<dbReference type="FunFam" id="3.90.550.10:FF:000122">
    <property type="entry name" value="Dolichol-phosphate mannosyltransferase subunit 1"/>
    <property type="match status" value="1"/>
</dbReference>
<protein>
    <recommendedName>
        <fullName evidence="4">Dolichol-phosphate mannosyltransferase subunit 1</fullName>
        <ecNumber evidence="4">2.4.1.83</ecNumber>
    </recommendedName>
</protein>
<evidence type="ECO:0000313" key="7">
    <source>
        <dbReference type="Proteomes" id="UP000054937"/>
    </source>
</evidence>
<dbReference type="EMBL" id="LDAU01000084">
    <property type="protein sequence ID" value="KRX07297.1"/>
    <property type="molecule type" value="Genomic_DNA"/>
</dbReference>
<comment type="subcellular location">
    <subcellularLocation>
        <location evidence="4">Endoplasmic reticulum</location>
    </subcellularLocation>
</comment>
<comment type="catalytic activity">
    <reaction evidence="4">
        <text>a di-trans,poly-cis-dolichyl phosphate + GDP-alpha-D-mannose = a di-trans,poly-cis-dolichyl beta-D-mannosyl phosphate + GDP</text>
        <dbReference type="Rhea" id="RHEA:21184"/>
        <dbReference type="Rhea" id="RHEA-COMP:19498"/>
        <dbReference type="Rhea" id="RHEA-COMP:19501"/>
        <dbReference type="ChEBI" id="CHEBI:57527"/>
        <dbReference type="ChEBI" id="CHEBI:57683"/>
        <dbReference type="ChEBI" id="CHEBI:58189"/>
        <dbReference type="ChEBI" id="CHEBI:58211"/>
    </reaction>
</comment>
<dbReference type="OMA" id="RITAMIV"/>
<dbReference type="Pfam" id="PF00535">
    <property type="entry name" value="Glycos_transf_2"/>
    <property type="match status" value="1"/>
</dbReference>
<dbReference type="Gene3D" id="3.90.550.10">
    <property type="entry name" value="Spore Coat Polysaccharide Biosynthesis Protein SpsA, Chain A"/>
    <property type="match status" value="1"/>
</dbReference>
<evidence type="ECO:0000256" key="4">
    <source>
        <dbReference type="RuleBase" id="RU365083"/>
    </source>
</evidence>
<keyword evidence="7" id="KW-1185">Reference proteome</keyword>
<sequence>MDSTKQKNKYSVLLPTYNERENLPLIVKFIFDMAEKNNLDFEIVIIDDNSEDKTAEVAKQLQDLYPKKIYLHQRPGKLGLGSAYQDGIKFASGNFIVLMDADLSHHPKYLPEFIKQQQLTNADIVTGTRYRPGGGVVGWDLIRKITSRGANFLAKTMLGSDCSDLTGSFRLQFNHQ</sequence>
<dbReference type="GO" id="GO:0006506">
    <property type="term" value="P:GPI anchor biosynthetic process"/>
    <property type="evidence" value="ECO:0007669"/>
    <property type="project" value="TreeGrafter"/>
</dbReference>
<comment type="similarity">
    <text evidence="1 4">Belongs to the glycosyltransferase 2 family.</text>
</comment>
<name>A0A0V0QYP2_PSEPJ</name>
<comment type="caution">
    <text evidence="6">The sequence shown here is derived from an EMBL/GenBank/DDBJ whole genome shotgun (WGS) entry which is preliminary data.</text>
</comment>
<organism evidence="6 7">
    <name type="scientific">Pseudocohnilembus persalinus</name>
    <name type="common">Ciliate</name>
    <dbReference type="NCBI Taxonomy" id="266149"/>
    <lineage>
        <taxon>Eukaryota</taxon>
        <taxon>Sar</taxon>
        <taxon>Alveolata</taxon>
        <taxon>Ciliophora</taxon>
        <taxon>Intramacronucleata</taxon>
        <taxon>Oligohymenophorea</taxon>
        <taxon>Scuticociliatia</taxon>
        <taxon>Philasterida</taxon>
        <taxon>Pseudocohnilembidae</taxon>
        <taxon>Pseudocohnilembus</taxon>
    </lineage>
</organism>
<dbReference type="AlphaFoldDB" id="A0A0V0QYP2"/>
<accession>A0A0V0QYP2</accession>
<dbReference type="UniPathway" id="UPA00378"/>
<dbReference type="CDD" id="cd06442">
    <property type="entry name" value="DPM1_like"/>
    <property type="match status" value="1"/>
</dbReference>